<keyword evidence="1" id="KW-0812">Transmembrane</keyword>
<dbReference type="EMBL" id="JANCLT010000003">
    <property type="protein sequence ID" value="MCP8968460.1"/>
    <property type="molecule type" value="Genomic_DNA"/>
</dbReference>
<comment type="caution">
    <text evidence="2">The sequence shown here is derived from an EMBL/GenBank/DDBJ whole genome shotgun (WGS) entry which is preliminary data.</text>
</comment>
<accession>A0AA41X8R5</accession>
<proteinExistence type="predicted"/>
<keyword evidence="1" id="KW-1133">Transmembrane helix</keyword>
<keyword evidence="3" id="KW-1185">Reference proteome</keyword>
<keyword evidence="1" id="KW-0472">Membrane</keyword>
<evidence type="ECO:0000256" key="1">
    <source>
        <dbReference type="SAM" id="Phobius"/>
    </source>
</evidence>
<gene>
    <name evidence="2" type="ORF">NK662_07870</name>
</gene>
<evidence type="ECO:0000313" key="3">
    <source>
        <dbReference type="Proteomes" id="UP001156102"/>
    </source>
</evidence>
<dbReference type="AlphaFoldDB" id="A0AA41X8R5"/>
<sequence>MAENENTKEPRDRDDKRWQLWDHLLTFGIFSLLSDNEEASKSDENFRRILFQWTMSAVMAGVLFVIIWFLYGLMHGR</sequence>
<protein>
    <submittedName>
        <fullName evidence="2">Uncharacterized protein</fullName>
    </submittedName>
</protein>
<feature type="transmembrane region" description="Helical" evidence="1">
    <location>
        <begin position="50"/>
        <end position="71"/>
    </location>
</feature>
<organism evidence="2 3">
    <name type="scientific">Ectobacillus ponti</name>
    <dbReference type="NCBI Taxonomy" id="2961894"/>
    <lineage>
        <taxon>Bacteria</taxon>
        <taxon>Bacillati</taxon>
        <taxon>Bacillota</taxon>
        <taxon>Bacilli</taxon>
        <taxon>Bacillales</taxon>
        <taxon>Bacillaceae</taxon>
        <taxon>Ectobacillus</taxon>
    </lineage>
</organism>
<evidence type="ECO:0000313" key="2">
    <source>
        <dbReference type="EMBL" id="MCP8968460.1"/>
    </source>
</evidence>
<dbReference type="RefSeq" id="WP_254758370.1">
    <property type="nucleotide sequence ID" value="NZ_JANCLT010000003.1"/>
</dbReference>
<dbReference type="Proteomes" id="UP001156102">
    <property type="component" value="Unassembled WGS sequence"/>
</dbReference>
<reference evidence="2" key="1">
    <citation type="submission" date="2022-07" db="EMBL/GenBank/DDBJ databases">
        <authorList>
            <person name="Li W.-J."/>
            <person name="Deng Q.-Q."/>
        </authorList>
    </citation>
    <scope>NUCLEOTIDE SEQUENCE</scope>
    <source>
        <strain evidence="2">SYSU M60031</strain>
    </source>
</reference>
<name>A0AA41X8R5_9BACI</name>